<gene>
    <name evidence="1" type="ORF">S01H4_65079</name>
</gene>
<evidence type="ECO:0000313" key="1">
    <source>
        <dbReference type="EMBL" id="GAH22564.1"/>
    </source>
</evidence>
<dbReference type="AlphaFoldDB" id="X1EZJ4"/>
<reference evidence="1" key="1">
    <citation type="journal article" date="2014" name="Front. Microbiol.">
        <title>High frequency of phylogenetically diverse reductive dehalogenase-homologous genes in deep subseafloor sedimentary metagenomes.</title>
        <authorList>
            <person name="Kawai M."/>
            <person name="Futagami T."/>
            <person name="Toyoda A."/>
            <person name="Takaki Y."/>
            <person name="Nishi S."/>
            <person name="Hori S."/>
            <person name="Arai W."/>
            <person name="Tsubouchi T."/>
            <person name="Morono Y."/>
            <person name="Uchiyama I."/>
            <person name="Ito T."/>
            <person name="Fujiyama A."/>
            <person name="Inagaki F."/>
            <person name="Takami H."/>
        </authorList>
    </citation>
    <scope>NUCLEOTIDE SEQUENCE</scope>
    <source>
        <strain evidence="1">Expedition CK06-06</strain>
    </source>
</reference>
<protein>
    <submittedName>
        <fullName evidence="1">Uncharacterized protein</fullName>
    </submittedName>
</protein>
<feature type="non-terminal residue" evidence="1">
    <location>
        <position position="45"/>
    </location>
</feature>
<comment type="caution">
    <text evidence="1">The sequence shown here is derived from an EMBL/GenBank/DDBJ whole genome shotgun (WGS) entry which is preliminary data.</text>
</comment>
<accession>X1EZJ4</accession>
<dbReference type="EMBL" id="BART01039687">
    <property type="protein sequence ID" value="GAH22564.1"/>
    <property type="molecule type" value="Genomic_DNA"/>
</dbReference>
<proteinExistence type="predicted"/>
<sequence>MPDYNVMCDPASIDHFYYKALGTKGIEGKDWEWRKCPRCQGKGGA</sequence>
<name>X1EZJ4_9ZZZZ</name>
<organism evidence="1">
    <name type="scientific">marine sediment metagenome</name>
    <dbReference type="NCBI Taxonomy" id="412755"/>
    <lineage>
        <taxon>unclassified sequences</taxon>
        <taxon>metagenomes</taxon>
        <taxon>ecological metagenomes</taxon>
    </lineage>
</organism>